<proteinExistence type="predicted"/>
<dbReference type="Proteomes" id="UP000831701">
    <property type="component" value="Chromosome 3"/>
</dbReference>
<sequence length="1617" mass="179601">MKRQKLLSIMKKYNRSGKQCMLEWTPASLPQRTNRWAKKMNELMNKYLWSEALLGSPSVRTAASLPITPRGAVAAPEAPAGAEGRKKRRVKKRKEKKKKKKEKECAEGTLRERRTDRREERTMASKETSAAGFVNVSREITALPFYHFLSPESIRKVLDKQAIKFVRAIKQDTRSGKTEDRILVLATWRLYLFAVKVPTKVEVTFNFLEIRAMNTYPEHQVVIDTDKTTYSLRLQNQDQLDHMVSHINYALSRVFNNSIYANEMDCALTIDLHKAISALYHLTEWLFSIRAKADDCFHPPICRAEGNLTDGGHKFSPNSDSSLDPQKTCGGFSETYAALCDYNGIGCKEEVQWDVDTIYHSQDNREFNLLDFSHLDSRDLAVIVASIAYNTWFTKLYCKDMRIGSEVIDQVLHTVSKSNSLEELTLENAGLKSDFPQKMASALSENPASVIHSLNLAHNMLDNQGVVSLSQALCSSDDYSNSLLHLDLSKNPGVLSGEDATNLYLFLAQPNCLVHLDLSGTDCTVDSLFGALLRGCCADLSYLNLSKNSFSHRKARDSLPTFRQFFSSAFSLTHVSLSSMKVPPDSLRALFLGLSNNPHITDLHLDISSCELRSAGAGVIQELFPRVSCVGTLDISDNGLDADLLAVIPAFSRHPSLKHLMLGKNFNIKGRVLDEILQKLVHLVQEEECALQSLSLADSRLRQRGTVLVNALGSNACLRKVDLSGNFLEDAGAKMLSKALQINTTLRSVTWDRNSTTATGFQDVARALEHNFTLQYMPLPLSDVTQAYRSAPEKTDQALTKVRGALVLHVCDILLLWKPCVLSSVPCLGTTRLSVSLSQKQALRLHQGLVTSTAEQVMERLCLRVQQQVCVLKGCEEGEEVQTARQILKEARDSRALYPSLCELAHVLSVDGPVKQRLDTLAGELAKAADKELQVVVDSMVSLCRELCPMSCSAAERLSPPLSSISEQVSIPRSAIRNALMERAAEDINRALEEVKLSVVSYLTNSIVDQILQELYTTHKTLLRQVSQAKRWDDVGTGRRTVRQSRIIESLEFPDEEFGVNLGIDTMAIKKRSSRTRRIRPVSTRLSLGDEPSPSPTPSAPPHSAPLTHSASWECLSTLPTNGSPLRHVTHVRPRPPRRHRAGHPPPESQEVQPLHFHKRAQRGVEHCSENGGVNMLEDGLPDFYSKRVLPDSQLSSLHQAQSLRRKKRRSVLSIFSGFRKNRNSTISNQDSDSASENVYSMIQHPRDAGRPESAVPGANGTMPSPRPMQGVPVHGMRAASPPCLIQRQSTDLVSMVYSCIGAEIEDSDGSSTCDIRAADDTDRSTTISDAPADTRSNGHVVSSKQQTDRQMETGRQERIVPLTESRTELEEDRQSGGGSAVPGGPRPEPPPQSTKPSLSAMRQRHLQESLEEAGRLEGEEEQSERKREEKQRARGPEGQRPLIASKPSLDLSRDKTSPEKAVTSPKTSPVNPGEEPTSDQRSFPPAQPVIQEEGTTEQKSPPASAKPGIEAAEPVSQDEEEGRNGFPATSRHTRKSNSFDIGMERDSPYDLERPSDRRFPVKKPCFPQYRNRSLDCPAGTRCMYLFASCSMCGMTTVWQDIISQYKIIVSLKAVVL</sequence>
<evidence type="ECO:0000313" key="2">
    <source>
        <dbReference type="Proteomes" id="UP000831701"/>
    </source>
</evidence>
<name>A0ACB8X6C6_9TELE</name>
<gene>
    <name evidence="1" type="ORF">L3Q82_021796</name>
</gene>
<accession>A0ACB8X6C6</accession>
<evidence type="ECO:0000313" key="1">
    <source>
        <dbReference type="EMBL" id="KAI3375294.1"/>
    </source>
</evidence>
<comment type="caution">
    <text evidence="1">The sequence shown here is derived from an EMBL/GenBank/DDBJ whole genome shotgun (WGS) entry which is preliminary data.</text>
</comment>
<organism evidence="1 2">
    <name type="scientific">Scortum barcoo</name>
    <name type="common">barcoo grunter</name>
    <dbReference type="NCBI Taxonomy" id="214431"/>
    <lineage>
        <taxon>Eukaryota</taxon>
        <taxon>Metazoa</taxon>
        <taxon>Chordata</taxon>
        <taxon>Craniata</taxon>
        <taxon>Vertebrata</taxon>
        <taxon>Euteleostomi</taxon>
        <taxon>Actinopterygii</taxon>
        <taxon>Neopterygii</taxon>
        <taxon>Teleostei</taxon>
        <taxon>Neoteleostei</taxon>
        <taxon>Acanthomorphata</taxon>
        <taxon>Eupercaria</taxon>
        <taxon>Centrarchiformes</taxon>
        <taxon>Terapontoidei</taxon>
        <taxon>Terapontidae</taxon>
        <taxon>Scortum</taxon>
    </lineage>
</organism>
<dbReference type="EMBL" id="CM041533">
    <property type="protein sequence ID" value="KAI3375294.1"/>
    <property type="molecule type" value="Genomic_DNA"/>
</dbReference>
<protein>
    <submittedName>
        <fullName evidence="1">Uncharacterized protein</fullName>
    </submittedName>
</protein>
<keyword evidence="2" id="KW-1185">Reference proteome</keyword>
<reference evidence="1" key="1">
    <citation type="submission" date="2022-04" db="EMBL/GenBank/DDBJ databases">
        <title>Jade perch genome.</title>
        <authorList>
            <person name="Chao B."/>
        </authorList>
    </citation>
    <scope>NUCLEOTIDE SEQUENCE</scope>
    <source>
        <strain evidence="1">CB-2022</strain>
    </source>
</reference>